<gene>
    <name evidence="2" type="ORF">GCM10008919_12690</name>
</gene>
<keyword evidence="3" id="KW-1185">Reference proteome</keyword>
<evidence type="ECO:0000313" key="3">
    <source>
        <dbReference type="Proteomes" id="UP001500399"/>
    </source>
</evidence>
<name>A0ABN0T2W5_9FIRM</name>
<dbReference type="EMBL" id="BAAACR010000008">
    <property type="protein sequence ID" value="GAA0210804.1"/>
    <property type="molecule type" value="Genomic_DNA"/>
</dbReference>
<evidence type="ECO:0000256" key="1">
    <source>
        <dbReference type="ARBA" id="ARBA00022857"/>
    </source>
</evidence>
<proteinExistence type="predicted"/>
<dbReference type="SUPFAM" id="SSF53720">
    <property type="entry name" value="ALDH-like"/>
    <property type="match status" value="1"/>
</dbReference>
<protein>
    <submittedName>
        <fullName evidence="2">Acyl-CoA reductase</fullName>
    </submittedName>
</protein>
<dbReference type="Proteomes" id="UP001500399">
    <property type="component" value="Unassembled WGS sequence"/>
</dbReference>
<keyword evidence="1" id="KW-0521">NADP</keyword>
<organism evidence="2 3">
    <name type="scientific">Selenomonas dianae</name>
    <dbReference type="NCBI Taxonomy" id="135079"/>
    <lineage>
        <taxon>Bacteria</taxon>
        <taxon>Bacillati</taxon>
        <taxon>Bacillota</taxon>
        <taxon>Negativicutes</taxon>
        <taxon>Selenomonadales</taxon>
        <taxon>Selenomonadaceae</taxon>
        <taxon>Selenomonas</taxon>
    </lineage>
</organism>
<dbReference type="InterPro" id="IPR016161">
    <property type="entry name" value="Ald_DH/histidinol_DH"/>
</dbReference>
<dbReference type="InterPro" id="IPR008670">
    <property type="entry name" value="CoA_reduct_LuxC"/>
</dbReference>
<reference evidence="2 3" key="1">
    <citation type="journal article" date="2019" name="Int. J. Syst. Evol. Microbiol.">
        <title>The Global Catalogue of Microorganisms (GCM) 10K type strain sequencing project: providing services to taxonomists for standard genome sequencing and annotation.</title>
        <authorList>
            <consortium name="The Broad Institute Genomics Platform"/>
            <consortium name="The Broad Institute Genome Sequencing Center for Infectious Disease"/>
            <person name="Wu L."/>
            <person name="Ma J."/>
        </authorList>
    </citation>
    <scope>NUCLEOTIDE SEQUENCE [LARGE SCALE GENOMIC DNA]</scope>
    <source>
        <strain evidence="2 3">JCM 8542</strain>
    </source>
</reference>
<comment type="caution">
    <text evidence="2">The sequence shown here is derived from an EMBL/GenBank/DDBJ whole genome shotgun (WGS) entry which is preliminary data.</text>
</comment>
<evidence type="ECO:0000313" key="2">
    <source>
        <dbReference type="EMBL" id="GAA0210804.1"/>
    </source>
</evidence>
<accession>A0ABN0T2W5</accession>
<dbReference type="Pfam" id="PF05893">
    <property type="entry name" value="LuxC"/>
    <property type="match status" value="1"/>
</dbReference>
<sequence length="401" mass="45003">MPMRQRFEGVDYVLGSAESEAQMADVRPLPIFSEAACAFLSALSARILADTAARAYPDVVTLGFWCRPAALRQMQRVYEAEKKRIGRGIVFHIAPSNVAVNFAYSCLAAFLAGNASIVRLPSKAFPQVDVLCRIFAETLVDFPALLPYFLFVRYGHAQEVNEHYSRMCQTRVIWGGDATIEEIRRSPLAPRAHEITFADRHSLAVLDADAYLVAADKERITQDFYNDTYLSDQNACTAPHFIIWLGAAEKVKAAQEVFWSTLHTLVKDRYTLQGVQAVDKLTQLYRLGACFEARQVPMEDNLITRVCVAKLTEELAAYKAGSGFFIEYRAQELAEIRPLCGISCQTLSYYGVERDSLLREVLAMRPAGVDRIVPMGRTMDFALVWDGVDLIRTMSRVIWAV</sequence>